<organism evidence="1">
    <name type="scientific">Micromonospora carbonacea</name>
    <dbReference type="NCBI Taxonomy" id="47853"/>
    <lineage>
        <taxon>Bacteria</taxon>
        <taxon>Bacillati</taxon>
        <taxon>Actinomycetota</taxon>
        <taxon>Actinomycetes</taxon>
        <taxon>Micromonosporales</taxon>
        <taxon>Micromonosporaceae</taxon>
        <taxon>Micromonospora</taxon>
    </lineage>
</organism>
<evidence type="ECO:0000313" key="1">
    <source>
        <dbReference type="EMBL" id="QLJ96309.1"/>
    </source>
</evidence>
<accession>A0A7D6CCR3</accession>
<proteinExistence type="predicted"/>
<protein>
    <submittedName>
        <fullName evidence="1">Uncharacterized protein</fullName>
    </submittedName>
</protein>
<sequence>MDQWLGAAPSGASVEIAEYAVHKASDGRFVQMTALRELAETHRRLPT</sequence>
<name>A0A7D6CCR3_9ACTN</name>
<gene>
    <name evidence="1" type="ORF">HZU44_15035</name>
</gene>
<dbReference type="EMBL" id="CP058905">
    <property type="protein sequence ID" value="QLJ96309.1"/>
    <property type="molecule type" value="Genomic_DNA"/>
</dbReference>
<dbReference type="AlphaFoldDB" id="A0A7D6CCR3"/>
<reference evidence="1" key="1">
    <citation type="submission" date="2020-08" db="EMBL/GenBank/DDBJ databases">
        <title>A bifunctional nitrone conjugated secondary metabolite targeting the ribosome.</title>
        <authorList>
            <person name="Limbrick E.M."/>
            <person name="Graf M."/>
            <person name="Derewacz D.K."/>
            <person name="Nguyen F."/>
            <person name="Spraggins J.M."/>
            <person name="Wieland M."/>
            <person name="Ynigez-Gutierrez A.E."/>
            <person name="Reisman B.J."/>
            <person name="Zinshteyn B."/>
            <person name="McCulloch K."/>
            <person name="Iverson T.M."/>
            <person name="Green R."/>
            <person name="Wilson D.N."/>
            <person name="Bachmann B.O."/>
        </authorList>
    </citation>
    <scope>NUCLEOTIDE SEQUENCE</scope>
    <source>
        <strain evidence="1">Africana</strain>
    </source>
</reference>